<feature type="zinc finger region" description="CR-type" evidence="6">
    <location>
        <begin position="138"/>
        <end position="219"/>
    </location>
</feature>
<dbReference type="AlphaFoldDB" id="A0A7C5L6R5"/>
<dbReference type="HAMAP" id="MF_01152">
    <property type="entry name" value="DnaJ"/>
    <property type="match status" value="1"/>
</dbReference>
<dbReference type="SUPFAM" id="SSF57938">
    <property type="entry name" value="DnaJ/Hsp40 cysteine-rich domain"/>
    <property type="match status" value="1"/>
</dbReference>
<dbReference type="SMART" id="SM00271">
    <property type="entry name" value="DnaJ"/>
    <property type="match status" value="1"/>
</dbReference>
<dbReference type="CDD" id="cd06257">
    <property type="entry name" value="DnaJ"/>
    <property type="match status" value="1"/>
</dbReference>
<dbReference type="FunFam" id="1.10.287.110:FF:000034">
    <property type="entry name" value="Chaperone protein DnaJ"/>
    <property type="match status" value="1"/>
</dbReference>
<keyword evidence="1 6" id="KW-0479">Metal-binding</keyword>
<dbReference type="PROSITE" id="PS00636">
    <property type="entry name" value="DNAJ_1"/>
    <property type="match status" value="1"/>
</dbReference>
<keyword evidence="5" id="KW-0143">Chaperone</keyword>
<dbReference type="GO" id="GO:0051082">
    <property type="term" value="F:unfolded protein binding"/>
    <property type="evidence" value="ECO:0007669"/>
    <property type="project" value="InterPro"/>
</dbReference>
<reference evidence="9" key="1">
    <citation type="journal article" date="2020" name="mSystems">
        <title>Genome- and Community-Level Interaction Insights into Carbon Utilization and Element Cycling Functions of Hydrothermarchaeota in Hydrothermal Sediment.</title>
        <authorList>
            <person name="Zhou Z."/>
            <person name="Liu Y."/>
            <person name="Xu W."/>
            <person name="Pan J."/>
            <person name="Luo Z.H."/>
            <person name="Li M."/>
        </authorList>
    </citation>
    <scope>NUCLEOTIDE SEQUENCE [LARGE SCALE GENOMIC DNA]</scope>
    <source>
        <strain evidence="9">SpSt-1056</strain>
    </source>
</reference>
<evidence type="ECO:0000256" key="4">
    <source>
        <dbReference type="ARBA" id="ARBA00022833"/>
    </source>
</evidence>
<protein>
    <recommendedName>
        <fullName evidence="10">Molecular chaperone DnaJ</fullName>
    </recommendedName>
</protein>
<dbReference type="SUPFAM" id="SSF46565">
    <property type="entry name" value="Chaperone J-domain"/>
    <property type="match status" value="1"/>
</dbReference>
<evidence type="ECO:0000256" key="5">
    <source>
        <dbReference type="ARBA" id="ARBA00023186"/>
    </source>
</evidence>
<dbReference type="PANTHER" id="PTHR44145">
    <property type="entry name" value="DNAJ HOMOLOG SUBFAMILY A MEMBER 3, MITOCHONDRIAL"/>
    <property type="match status" value="1"/>
</dbReference>
<evidence type="ECO:0000256" key="6">
    <source>
        <dbReference type="PROSITE-ProRule" id="PRU00546"/>
    </source>
</evidence>
<evidence type="ECO:0000259" key="8">
    <source>
        <dbReference type="PROSITE" id="PS51188"/>
    </source>
</evidence>
<evidence type="ECO:0000256" key="2">
    <source>
        <dbReference type="ARBA" id="ARBA00022737"/>
    </source>
</evidence>
<dbReference type="CDD" id="cd10747">
    <property type="entry name" value="DnaJ_C"/>
    <property type="match status" value="1"/>
</dbReference>
<dbReference type="InterPro" id="IPR018253">
    <property type="entry name" value="DnaJ_domain_CS"/>
</dbReference>
<dbReference type="Gene3D" id="2.60.260.20">
    <property type="entry name" value="Urease metallochaperone UreE, N-terminal domain"/>
    <property type="match status" value="2"/>
</dbReference>
<dbReference type="InterPro" id="IPR051938">
    <property type="entry name" value="Apopto_cytoskel_mod"/>
</dbReference>
<comment type="caution">
    <text evidence="9">The sequence shown here is derived from an EMBL/GenBank/DDBJ whole genome shotgun (WGS) entry which is preliminary data.</text>
</comment>
<dbReference type="InterPro" id="IPR036869">
    <property type="entry name" value="J_dom_sf"/>
</dbReference>
<evidence type="ECO:0000313" key="9">
    <source>
        <dbReference type="EMBL" id="HHK67937.1"/>
    </source>
</evidence>
<dbReference type="GO" id="GO:0008270">
    <property type="term" value="F:zinc ion binding"/>
    <property type="evidence" value="ECO:0007669"/>
    <property type="project" value="UniProtKB-KW"/>
</dbReference>
<dbReference type="InterPro" id="IPR008971">
    <property type="entry name" value="HSP40/DnaJ_pept-bd"/>
</dbReference>
<dbReference type="GO" id="GO:0006457">
    <property type="term" value="P:protein folding"/>
    <property type="evidence" value="ECO:0007669"/>
    <property type="project" value="InterPro"/>
</dbReference>
<keyword evidence="4 6" id="KW-0862">Zinc</keyword>
<proteinExistence type="inferred from homology"/>
<evidence type="ECO:0000259" key="7">
    <source>
        <dbReference type="PROSITE" id="PS50076"/>
    </source>
</evidence>
<keyword evidence="3 6" id="KW-0863">Zinc-finger</keyword>
<dbReference type="EMBL" id="DRWN01000019">
    <property type="protein sequence ID" value="HHK67937.1"/>
    <property type="molecule type" value="Genomic_DNA"/>
</dbReference>
<dbReference type="CDD" id="cd10719">
    <property type="entry name" value="DnaJ_zf"/>
    <property type="match status" value="1"/>
</dbReference>
<accession>A0A7C5L6R5</accession>
<dbReference type="InterPro" id="IPR036410">
    <property type="entry name" value="HSP_DnaJ_Cys-rich_dom_sf"/>
</dbReference>
<dbReference type="InterPro" id="IPR002939">
    <property type="entry name" value="DnaJ_C"/>
</dbReference>
<gene>
    <name evidence="9" type="ORF">ENM11_02120</name>
</gene>
<dbReference type="PROSITE" id="PS51188">
    <property type="entry name" value="ZF_CR"/>
    <property type="match status" value="1"/>
</dbReference>
<dbReference type="GO" id="GO:0005524">
    <property type="term" value="F:ATP binding"/>
    <property type="evidence" value="ECO:0007669"/>
    <property type="project" value="InterPro"/>
</dbReference>
<evidence type="ECO:0000256" key="1">
    <source>
        <dbReference type="ARBA" id="ARBA00022723"/>
    </source>
</evidence>
<dbReference type="Pfam" id="PF00226">
    <property type="entry name" value="DnaJ"/>
    <property type="match status" value="1"/>
</dbReference>
<dbReference type="Gene3D" id="2.10.230.10">
    <property type="entry name" value="Heat shock protein DnaJ, cysteine-rich domain"/>
    <property type="match status" value="1"/>
</dbReference>
<feature type="domain" description="CR-type" evidence="8">
    <location>
        <begin position="138"/>
        <end position="219"/>
    </location>
</feature>
<dbReference type="InterPro" id="IPR001623">
    <property type="entry name" value="DnaJ_domain"/>
</dbReference>
<dbReference type="GO" id="GO:0009408">
    <property type="term" value="P:response to heat"/>
    <property type="evidence" value="ECO:0007669"/>
    <property type="project" value="InterPro"/>
</dbReference>
<evidence type="ECO:0008006" key="10">
    <source>
        <dbReference type="Google" id="ProtNLM"/>
    </source>
</evidence>
<dbReference type="Gene3D" id="1.10.287.110">
    <property type="entry name" value="DnaJ domain"/>
    <property type="match status" value="1"/>
</dbReference>
<sequence length="370" mass="42071">MAENGRDYYEILGVPRNATKEEIKRAYRRLALQYHPDRNKSPDAEEKFKQISEAYAVLVDDEKRRLYDMYGKAGVSKTYSTEDLFRSTWFDFDELFRDLGLGDFESIFERFFGFRKRPKQPAPTYVETEISLRDVFNGGRKEVPITTTERCPRCNGSGGEPGHVEKCTACNGTGQKVERVHTGFMYFTSVTTCSRCGGSGVMVKKACSTCKGRGHVEQTEKVVVQVPAGSADGDTVVLPGKGLFDPESGRRGDLFIRFRLRPGRQFMLNGDRLVMFLPVSPSEVVAGREISVKFFDGVLRIKLRRENLDTPVVFRGRGLPLKNGRRGDLEVRLRLVLPEHVSSELLRIYGELLPHESAYMDEQRHRLFSE</sequence>
<dbReference type="PRINTS" id="PR00625">
    <property type="entry name" value="JDOMAIN"/>
</dbReference>
<dbReference type="PROSITE" id="PS50076">
    <property type="entry name" value="DNAJ_2"/>
    <property type="match status" value="1"/>
</dbReference>
<name>A0A7C5L6R5_CALS0</name>
<dbReference type="Pfam" id="PF01556">
    <property type="entry name" value="DnaJ_C"/>
    <property type="match status" value="1"/>
</dbReference>
<keyword evidence="2" id="KW-0677">Repeat</keyword>
<dbReference type="Pfam" id="PF00684">
    <property type="entry name" value="DnaJ_CXXCXGXG"/>
    <property type="match status" value="1"/>
</dbReference>
<dbReference type="InterPro" id="IPR001305">
    <property type="entry name" value="HSP_DnaJ_Cys-rich_dom"/>
</dbReference>
<dbReference type="FunFam" id="2.10.230.10:FF:000002">
    <property type="entry name" value="Molecular chaperone DnaJ"/>
    <property type="match status" value="1"/>
</dbReference>
<evidence type="ECO:0000256" key="3">
    <source>
        <dbReference type="ARBA" id="ARBA00022771"/>
    </source>
</evidence>
<dbReference type="PANTHER" id="PTHR44145:SF3">
    <property type="entry name" value="DNAJ HOMOLOG SUBFAMILY A MEMBER 3, MITOCHONDRIAL"/>
    <property type="match status" value="1"/>
</dbReference>
<feature type="domain" description="J" evidence="7">
    <location>
        <begin position="7"/>
        <end position="71"/>
    </location>
</feature>
<dbReference type="SUPFAM" id="SSF49493">
    <property type="entry name" value="HSP40/DnaJ peptide-binding domain"/>
    <property type="match status" value="2"/>
</dbReference>
<dbReference type="GO" id="GO:0031072">
    <property type="term" value="F:heat shock protein binding"/>
    <property type="evidence" value="ECO:0007669"/>
    <property type="project" value="InterPro"/>
</dbReference>
<dbReference type="InterPro" id="IPR012724">
    <property type="entry name" value="DnaJ"/>
</dbReference>
<organism evidence="9">
    <name type="scientific">Caldiarchaeum subterraneum</name>
    <dbReference type="NCBI Taxonomy" id="311458"/>
    <lineage>
        <taxon>Archaea</taxon>
        <taxon>Nitrososphaerota</taxon>
        <taxon>Candidatus Caldarchaeales</taxon>
        <taxon>Candidatus Caldarchaeaceae</taxon>
        <taxon>Candidatus Caldarchaeum</taxon>
    </lineage>
</organism>